<evidence type="ECO:0000313" key="2">
    <source>
        <dbReference type="EMBL" id="KAG0721109.1"/>
    </source>
</evidence>
<accession>A0A8J4YBH0</accession>
<comment type="caution">
    <text evidence="2">The sequence shown here is derived from an EMBL/GenBank/DDBJ whole genome shotgun (WGS) entry which is preliminary data.</text>
</comment>
<dbReference type="GO" id="GO:0004672">
    <property type="term" value="F:protein kinase activity"/>
    <property type="evidence" value="ECO:0007669"/>
    <property type="project" value="InterPro"/>
</dbReference>
<dbReference type="InterPro" id="IPR001245">
    <property type="entry name" value="Ser-Thr/Tyr_kinase_cat_dom"/>
</dbReference>
<feature type="domain" description="Serine-threonine/tyrosine-protein kinase catalytic" evidence="1">
    <location>
        <begin position="34"/>
        <end position="85"/>
    </location>
</feature>
<evidence type="ECO:0000259" key="1">
    <source>
        <dbReference type="Pfam" id="PF07714"/>
    </source>
</evidence>
<name>A0A8J4YBH0_CHIOP</name>
<dbReference type="AlphaFoldDB" id="A0A8J4YBH0"/>
<reference evidence="2" key="1">
    <citation type="submission" date="2020-07" db="EMBL/GenBank/DDBJ databases">
        <title>The High-quality genome of the commercially important snow crab, Chionoecetes opilio.</title>
        <authorList>
            <person name="Jeong J.-H."/>
            <person name="Ryu S."/>
        </authorList>
    </citation>
    <scope>NUCLEOTIDE SEQUENCE</scope>
    <source>
        <strain evidence="2">MADBK_172401_WGS</strain>
        <tissue evidence="2">Digestive gland</tissue>
    </source>
</reference>
<keyword evidence="2" id="KW-0418">Kinase</keyword>
<dbReference type="Pfam" id="PF07714">
    <property type="entry name" value="PK_Tyr_Ser-Thr"/>
    <property type="match status" value="1"/>
</dbReference>
<proteinExistence type="predicted"/>
<organism evidence="2 3">
    <name type="scientific">Chionoecetes opilio</name>
    <name type="common">Atlantic snow crab</name>
    <name type="synonym">Cancer opilio</name>
    <dbReference type="NCBI Taxonomy" id="41210"/>
    <lineage>
        <taxon>Eukaryota</taxon>
        <taxon>Metazoa</taxon>
        <taxon>Ecdysozoa</taxon>
        <taxon>Arthropoda</taxon>
        <taxon>Crustacea</taxon>
        <taxon>Multicrustacea</taxon>
        <taxon>Malacostraca</taxon>
        <taxon>Eumalacostraca</taxon>
        <taxon>Eucarida</taxon>
        <taxon>Decapoda</taxon>
        <taxon>Pleocyemata</taxon>
        <taxon>Brachyura</taxon>
        <taxon>Eubrachyura</taxon>
        <taxon>Majoidea</taxon>
        <taxon>Majidae</taxon>
        <taxon>Chionoecetes</taxon>
    </lineage>
</organism>
<protein>
    <submittedName>
        <fullName evidence="2">Tyrosine-protein kinase RYK</fullName>
    </submittedName>
</protein>
<dbReference type="EMBL" id="JACEEZ010011793">
    <property type="protein sequence ID" value="KAG0721109.1"/>
    <property type="molecule type" value="Genomic_DNA"/>
</dbReference>
<sequence length="215" mass="24627">MIGEEQGRCLTGHRQPHDRRAAFHSERYVKDYRIDSELQVRVCDTALARDLFPQDYHCLGDNENRPVKWLSLEALIHKQFTPANDGVSTMSPSLLAIERDRRLSLYSKDDKLYRPNLAPLFCGPTFARIDSELQVRVCDTALARDLFPQDYHCLGDNENRPVKWLMDFLACCCGSWRRWPSSPTSRGPFEMAAYLREGFTASPTPNNCPDGCKNP</sequence>
<gene>
    <name evidence="2" type="primary">RYK</name>
    <name evidence="2" type="ORF">GWK47_006522</name>
</gene>
<keyword evidence="2" id="KW-0808">Transferase</keyword>
<dbReference type="Proteomes" id="UP000770661">
    <property type="component" value="Unassembled WGS sequence"/>
</dbReference>
<dbReference type="OrthoDB" id="535945at2759"/>
<keyword evidence="3" id="KW-1185">Reference proteome</keyword>
<evidence type="ECO:0000313" key="3">
    <source>
        <dbReference type="Proteomes" id="UP000770661"/>
    </source>
</evidence>